<dbReference type="GO" id="GO:0042158">
    <property type="term" value="P:lipoprotein biosynthetic process"/>
    <property type="evidence" value="ECO:0007669"/>
    <property type="project" value="UniProtKB-UniRule"/>
</dbReference>
<proteinExistence type="inferred from homology"/>
<keyword evidence="3 8" id="KW-0808">Transferase</keyword>
<dbReference type="Gene3D" id="3.60.110.10">
    <property type="entry name" value="Carbon-nitrogen hydrolase"/>
    <property type="match status" value="1"/>
</dbReference>
<feature type="transmembrane region" description="Helical" evidence="8">
    <location>
        <begin position="491"/>
        <end position="508"/>
    </location>
</feature>
<dbReference type="EC" id="2.3.1.269" evidence="8"/>
<dbReference type="Pfam" id="PF20154">
    <property type="entry name" value="LNT_N"/>
    <property type="match status" value="1"/>
</dbReference>
<comment type="function">
    <text evidence="8">Catalyzes the phospholipid dependent N-acylation of the N-terminal cysteine of apolipoprotein, the last step in lipoprotein maturation.</text>
</comment>
<feature type="domain" description="CN hydrolase" evidence="10">
    <location>
        <begin position="222"/>
        <end position="478"/>
    </location>
</feature>
<dbReference type="Proteomes" id="UP001143347">
    <property type="component" value="Unassembled WGS sequence"/>
</dbReference>
<dbReference type="InterPro" id="IPR045378">
    <property type="entry name" value="LNT_N"/>
</dbReference>
<protein>
    <recommendedName>
        <fullName evidence="8">Apolipoprotein N-acyltransferase</fullName>
        <shortName evidence="8">ALP N-acyltransferase</shortName>
        <ecNumber evidence="8">2.3.1.269</ecNumber>
    </recommendedName>
</protein>
<evidence type="ECO:0000256" key="6">
    <source>
        <dbReference type="ARBA" id="ARBA00023136"/>
    </source>
</evidence>
<gene>
    <name evidence="8 11" type="primary">lnt</name>
    <name evidence="11" type="ORF">OSB52_21505</name>
</gene>
<evidence type="ECO:0000259" key="10">
    <source>
        <dbReference type="PROSITE" id="PS50263"/>
    </source>
</evidence>
<feature type="transmembrane region" description="Helical" evidence="8">
    <location>
        <begin position="108"/>
        <end position="126"/>
    </location>
</feature>
<dbReference type="HAMAP" id="MF_01148">
    <property type="entry name" value="Lnt"/>
    <property type="match status" value="1"/>
</dbReference>
<evidence type="ECO:0000256" key="5">
    <source>
        <dbReference type="ARBA" id="ARBA00022989"/>
    </source>
</evidence>
<dbReference type="InterPro" id="IPR004563">
    <property type="entry name" value="Apolipo_AcylTrfase"/>
</dbReference>
<dbReference type="EMBL" id="JAPKFM010000030">
    <property type="protein sequence ID" value="MCX2966658.1"/>
    <property type="molecule type" value="Genomic_DNA"/>
</dbReference>
<evidence type="ECO:0000256" key="2">
    <source>
        <dbReference type="ARBA" id="ARBA00022475"/>
    </source>
</evidence>
<accession>A0A9X3I6A2</accession>
<dbReference type="RefSeq" id="WP_235724882.1">
    <property type="nucleotide sequence ID" value="NZ_JAPKFM010000030.1"/>
</dbReference>
<feature type="transmembrane region" description="Helical" evidence="8">
    <location>
        <begin position="191"/>
        <end position="209"/>
    </location>
</feature>
<sequence>MILLLRTLVAVVAGIAMWAAFPPRNLWFLAVVGLGLLAAVLGTGRPRARTGLWLGFVFGAAFFVPLLPWIGVYVGPLPWLALAAALAVYTALFGLIAVVSMRLPVPPVWFTLSWLLVEALRSAFPFGGFPWGRTAFSQVDGPLLPLASVAGAPGLSAAVALLGASIVWLCQVMIRAVRDGEHHGRRTVRTAAIAVVLALVGPVAAIALTPDTVDRNVASASVRVAAVQGNVPRLGLDFNAQRRAVLDNHVRQTEMLAAAVRAGTADQPDFVAWPENASDISPLTNPDAAAEITAASVSVGAPILVGTLVMNPDGHYTNTVLVWDQQRGPVDRYDKHIIQPFGEYLPWRGFFRLFSSYADLAGDFRPGSGSSSLTVPGRSGSVQVGVSTCWEVAFDRSARKAVDDGAQILYIPTNNATFGRTEMTYQQLAMSQVRAVEHGRAAVVAATSGVSAIIDPDGMIIAESGIFTPAVLSSRLPLHNDRTLATRLGDWPLTVAIVIAVIGFLFAVRRHTRFSLRWFTAGARRARGRAPEATQTESTATQNWTAQG</sequence>
<dbReference type="NCBIfam" id="TIGR00546">
    <property type="entry name" value="lnt"/>
    <property type="match status" value="1"/>
</dbReference>
<dbReference type="CDD" id="cd07571">
    <property type="entry name" value="ALP_N-acyl_transferase"/>
    <property type="match status" value="1"/>
</dbReference>
<evidence type="ECO:0000256" key="1">
    <source>
        <dbReference type="ARBA" id="ARBA00004651"/>
    </source>
</evidence>
<evidence type="ECO:0000313" key="11">
    <source>
        <dbReference type="EMBL" id="MCX2966658.1"/>
    </source>
</evidence>
<dbReference type="Pfam" id="PF00795">
    <property type="entry name" value="CN_hydrolase"/>
    <property type="match status" value="1"/>
</dbReference>
<comment type="caution">
    <text evidence="11">The sequence shown here is derived from an EMBL/GenBank/DDBJ whole genome shotgun (WGS) entry which is preliminary data.</text>
</comment>
<keyword evidence="4 8" id="KW-0812">Transmembrane</keyword>
<dbReference type="GO" id="GO:0016410">
    <property type="term" value="F:N-acyltransferase activity"/>
    <property type="evidence" value="ECO:0007669"/>
    <property type="project" value="UniProtKB-UniRule"/>
</dbReference>
<dbReference type="InterPro" id="IPR036526">
    <property type="entry name" value="C-N_Hydrolase_sf"/>
</dbReference>
<feature type="transmembrane region" description="Helical" evidence="8">
    <location>
        <begin position="146"/>
        <end position="170"/>
    </location>
</feature>
<dbReference type="PANTHER" id="PTHR38686">
    <property type="entry name" value="APOLIPOPROTEIN N-ACYLTRANSFERASE"/>
    <property type="match status" value="1"/>
</dbReference>
<comment type="pathway">
    <text evidence="8">Protein modification; lipoprotein biosynthesis (N-acyl transfer).</text>
</comment>
<evidence type="ECO:0000256" key="3">
    <source>
        <dbReference type="ARBA" id="ARBA00022679"/>
    </source>
</evidence>
<feature type="transmembrane region" description="Helical" evidence="8">
    <location>
        <begin position="77"/>
        <end position="101"/>
    </location>
</feature>
<feature type="transmembrane region" description="Helical" evidence="8">
    <location>
        <begin position="26"/>
        <end position="44"/>
    </location>
</feature>
<evidence type="ECO:0000256" key="4">
    <source>
        <dbReference type="ARBA" id="ARBA00022692"/>
    </source>
</evidence>
<evidence type="ECO:0000256" key="7">
    <source>
        <dbReference type="ARBA" id="ARBA00023315"/>
    </source>
</evidence>
<dbReference type="PANTHER" id="PTHR38686:SF1">
    <property type="entry name" value="APOLIPOPROTEIN N-ACYLTRANSFERASE"/>
    <property type="match status" value="1"/>
</dbReference>
<keyword evidence="5 8" id="KW-1133">Transmembrane helix</keyword>
<comment type="similarity">
    <text evidence="8">Belongs to the CN hydrolase family. Apolipoprotein N-acyltransferase subfamily.</text>
</comment>
<evidence type="ECO:0000256" key="8">
    <source>
        <dbReference type="HAMAP-Rule" id="MF_01148"/>
    </source>
</evidence>
<keyword evidence="12" id="KW-1185">Reference proteome</keyword>
<evidence type="ECO:0000313" key="12">
    <source>
        <dbReference type="Proteomes" id="UP001143347"/>
    </source>
</evidence>
<reference evidence="11" key="1">
    <citation type="submission" date="2022-10" db="EMBL/GenBank/DDBJ databases">
        <title>WGS of marine actinomycetes from Thailand.</title>
        <authorList>
            <person name="Thawai C."/>
        </authorList>
    </citation>
    <scope>NUCLEOTIDE SEQUENCE</scope>
    <source>
        <strain evidence="11">SW21</strain>
    </source>
</reference>
<keyword evidence="6 8" id="KW-0472">Membrane</keyword>
<feature type="compositionally biased region" description="Polar residues" evidence="9">
    <location>
        <begin position="533"/>
        <end position="548"/>
    </location>
</feature>
<keyword evidence="2 8" id="KW-1003">Cell membrane</keyword>
<dbReference type="PROSITE" id="PS50263">
    <property type="entry name" value="CN_HYDROLASE"/>
    <property type="match status" value="1"/>
</dbReference>
<dbReference type="SUPFAM" id="SSF56317">
    <property type="entry name" value="Carbon-nitrogen hydrolase"/>
    <property type="match status" value="1"/>
</dbReference>
<organism evidence="11 12">
    <name type="scientific">Gordonia aquimaris</name>
    <dbReference type="NCBI Taxonomy" id="2984863"/>
    <lineage>
        <taxon>Bacteria</taxon>
        <taxon>Bacillati</taxon>
        <taxon>Actinomycetota</taxon>
        <taxon>Actinomycetes</taxon>
        <taxon>Mycobacteriales</taxon>
        <taxon>Gordoniaceae</taxon>
        <taxon>Gordonia</taxon>
    </lineage>
</organism>
<comment type="catalytic activity">
    <reaction evidence="8">
        <text>N-terminal S-1,2-diacyl-sn-glyceryl-L-cysteinyl-[lipoprotein] + a glycerophospholipid = N-acyl-S-1,2-diacyl-sn-glyceryl-L-cysteinyl-[lipoprotein] + a 2-acyl-sn-glycero-3-phospholipid + H(+)</text>
        <dbReference type="Rhea" id="RHEA:48228"/>
        <dbReference type="Rhea" id="RHEA-COMP:14681"/>
        <dbReference type="Rhea" id="RHEA-COMP:14684"/>
        <dbReference type="ChEBI" id="CHEBI:15378"/>
        <dbReference type="ChEBI" id="CHEBI:136912"/>
        <dbReference type="ChEBI" id="CHEBI:140656"/>
        <dbReference type="ChEBI" id="CHEBI:140657"/>
        <dbReference type="ChEBI" id="CHEBI:140660"/>
        <dbReference type="EC" id="2.3.1.269"/>
    </reaction>
</comment>
<name>A0A9X3I6A2_9ACTN</name>
<dbReference type="GO" id="GO:0005886">
    <property type="term" value="C:plasma membrane"/>
    <property type="evidence" value="ECO:0007669"/>
    <property type="project" value="UniProtKB-SubCell"/>
</dbReference>
<comment type="subcellular location">
    <subcellularLocation>
        <location evidence="1 8">Cell membrane</location>
        <topology evidence="1 8">Multi-pass membrane protein</topology>
    </subcellularLocation>
</comment>
<feature type="transmembrane region" description="Helical" evidence="8">
    <location>
        <begin position="51"/>
        <end position="71"/>
    </location>
</feature>
<dbReference type="AlphaFoldDB" id="A0A9X3I6A2"/>
<feature type="region of interest" description="Disordered" evidence="9">
    <location>
        <begin position="527"/>
        <end position="548"/>
    </location>
</feature>
<dbReference type="InterPro" id="IPR003010">
    <property type="entry name" value="C-N_Hydrolase"/>
</dbReference>
<keyword evidence="7 8" id="KW-0012">Acyltransferase</keyword>
<evidence type="ECO:0000256" key="9">
    <source>
        <dbReference type="SAM" id="MobiDB-lite"/>
    </source>
</evidence>